<feature type="domain" description="Reverse transcriptase Ty1/copia-type" evidence="2">
    <location>
        <begin position="164"/>
        <end position="276"/>
    </location>
</feature>
<reference evidence="3" key="2">
    <citation type="submission" date="2011-02" db="EMBL/GenBank/DDBJ databases">
        <authorList>
            <person name="MacLean D."/>
        </authorList>
    </citation>
    <scope>NUCLEOTIDE SEQUENCE</scope>
</reference>
<accession>F0W3V9</accession>
<dbReference type="AlphaFoldDB" id="F0W3V9"/>
<evidence type="ECO:0000256" key="1">
    <source>
        <dbReference type="SAM" id="MobiDB-lite"/>
    </source>
</evidence>
<feature type="compositionally biased region" description="Basic and acidic residues" evidence="1">
    <location>
        <begin position="14"/>
        <end position="27"/>
    </location>
</feature>
<dbReference type="EMBL" id="FR824059">
    <property type="protein sequence ID" value="CCA15709.1"/>
    <property type="molecule type" value="Genomic_DNA"/>
</dbReference>
<name>F0W3V9_9STRA</name>
<dbReference type="InterPro" id="IPR013103">
    <property type="entry name" value="RVT_2"/>
</dbReference>
<proteinExistence type="predicted"/>
<dbReference type="Pfam" id="PF07727">
    <property type="entry name" value="RVT_2"/>
    <property type="match status" value="1"/>
</dbReference>
<gene>
    <name evidence="3" type="primary">AlNc14C14G1626</name>
    <name evidence="3" type="ORF">ALNC14_018520</name>
</gene>
<organism evidence="3">
    <name type="scientific">Albugo laibachii Nc14</name>
    <dbReference type="NCBI Taxonomy" id="890382"/>
    <lineage>
        <taxon>Eukaryota</taxon>
        <taxon>Sar</taxon>
        <taxon>Stramenopiles</taxon>
        <taxon>Oomycota</taxon>
        <taxon>Peronosporomycetes</taxon>
        <taxon>Albuginales</taxon>
        <taxon>Albuginaceae</taxon>
        <taxon>Albugo</taxon>
    </lineage>
</organism>
<evidence type="ECO:0000259" key="2">
    <source>
        <dbReference type="Pfam" id="PF07727"/>
    </source>
</evidence>
<evidence type="ECO:0000313" key="3">
    <source>
        <dbReference type="EMBL" id="CCA15709.1"/>
    </source>
</evidence>
<dbReference type="HOGENOM" id="CLU_1009785_0_0_1"/>
<feature type="compositionally biased region" description="Basic and acidic residues" evidence="1">
    <location>
        <begin position="70"/>
        <end position="79"/>
    </location>
</feature>
<protein>
    <submittedName>
        <fullName evidence="3">Putative polyprotein</fullName>
    </submittedName>
</protein>
<feature type="region of interest" description="Disordered" evidence="1">
    <location>
        <begin position="65"/>
        <end position="88"/>
    </location>
</feature>
<feature type="region of interest" description="Disordered" evidence="1">
    <location>
        <begin position="1"/>
        <end position="31"/>
    </location>
</feature>
<sequence>MRKDIASGIKKTKRTELTHRTGTHQDYEDSEYDEITLDEQNDYTDVPMENVQENINQECHDTEMEEAEEERSIVPRGRQDGSNSSPIFSSYRSNAALLPGVNDQEIVPYEQSTALVPSNNRPCKRYRNEYEQANVALEADHSPEAEYWKQAIEDELSALNNKKFWTCVVRIPMKKVVGTKWVFTLKRNKYDGIERYKARIVVLGYRQTYGVEYLETYSPVANMNSIRVFSAYCCCIGAYVHEFNLDTAFRNGNLKDMYVYPPKGDKIGENEVLRLN</sequence>
<reference evidence="3" key="1">
    <citation type="journal article" date="2011" name="PLoS Biol.">
        <title>Gene gain and loss during evolution of obligate parasitism in the white rust pathogen of Arabidopsis thaliana.</title>
        <authorList>
            <person name="Kemen E."/>
            <person name="Gardiner A."/>
            <person name="Schultz-Larsen T."/>
            <person name="Kemen A.C."/>
            <person name="Balmuth A.L."/>
            <person name="Robert-Seilaniantz A."/>
            <person name="Bailey K."/>
            <person name="Holub E."/>
            <person name="Studholme D.J."/>
            <person name="Maclean D."/>
            <person name="Jones J.D."/>
        </authorList>
    </citation>
    <scope>NUCLEOTIDE SEQUENCE</scope>
</reference>